<dbReference type="InterPro" id="IPR004586">
    <property type="entry name" value="RecB"/>
</dbReference>
<dbReference type="InterPro" id="IPR000212">
    <property type="entry name" value="DNA_helicase_UvrD/REP"/>
</dbReference>
<accession>R4Z6U2</accession>
<dbReference type="HOGENOM" id="CLU_001114_6_0_11"/>
<dbReference type="Gene3D" id="1.10.486.10">
    <property type="entry name" value="PCRA, domain 4"/>
    <property type="match status" value="1"/>
</dbReference>
<keyword evidence="5 15" id="KW-0378">Hydrolase</keyword>
<dbReference type="InterPro" id="IPR014017">
    <property type="entry name" value="DNA_helicase_UvrD-like_C"/>
</dbReference>
<evidence type="ECO:0000256" key="14">
    <source>
        <dbReference type="ARBA" id="ARBA00048988"/>
    </source>
</evidence>
<dbReference type="PANTHER" id="PTHR11070:SF23">
    <property type="entry name" value="RECBCD ENZYME SUBUNIT RECB"/>
    <property type="match status" value="1"/>
</dbReference>
<evidence type="ECO:0000256" key="3">
    <source>
        <dbReference type="ARBA" id="ARBA00022741"/>
    </source>
</evidence>
<dbReference type="AlphaFoldDB" id="R4Z6U2"/>
<evidence type="ECO:0000256" key="10">
    <source>
        <dbReference type="ARBA" id="ARBA00023125"/>
    </source>
</evidence>
<dbReference type="CDD" id="cd17932">
    <property type="entry name" value="DEXQc_UvrD"/>
    <property type="match status" value="1"/>
</dbReference>
<evidence type="ECO:0000259" key="17">
    <source>
        <dbReference type="PROSITE" id="PS51198"/>
    </source>
</evidence>
<comment type="cofactor">
    <cofactor evidence="15">
        <name>Mg(2+)</name>
        <dbReference type="ChEBI" id="CHEBI:18420"/>
    </cofactor>
    <text evidence="15">Binds 1 Mg(2+) ion per subunit.</text>
</comment>
<feature type="binding site" evidence="16">
    <location>
        <begin position="22"/>
        <end position="29"/>
    </location>
    <ligand>
        <name>ATP</name>
        <dbReference type="ChEBI" id="CHEBI:30616"/>
    </ligand>
</feature>
<dbReference type="EMBL" id="CANL01000042">
    <property type="protein sequence ID" value="CCM64802.1"/>
    <property type="molecule type" value="Genomic_DNA"/>
</dbReference>
<dbReference type="Gene3D" id="3.40.50.300">
    <property type="entry name" value="P-loop containing nucleotide triphosphate hydrolases"/>
    <property type="match status" value="3"/>
</dbReference>
<comment type="similarity">
    <text evidence="15">Belongs to the helicase family. UvrD subfamily.</text>
</comment>
<proteinExistence type="inferred from homology"/>
<keyword evidence="6 15" id="KW-0347">Helicase</keyword>
<evidence type="ECO:0000256" key="13">
    <source>
        <dbReference type="ARBA" id="ARBA00034617"/>
    </source>
</evidence>
<dbReference type="EC" id="3.1.11.5" evidence="15"/>
<dbReference type="GO" id="GO:0005829">
    <property type="term" value="C:cytosol"/>
    <property type="evidence" value="ECO:0007669"/>
    <property type="project" value="TreeGrafter"/>
</dbReference>
<dbReference type="PROSITE" id="PS51198">
    <property type="entry name" value="UVRD_HELICASE_ATP_BIND"/>
    <property type="match status" value="1"/>
</dbReference>
<dbReference type="InterPro" id="IPR027417">
    <property type="entry name" value="P-loop_NTPase"/>
</dbReference>
<dbReference type="GO" id="GO:0000724">
    <property type="term" value="P:double-strand break repair via homologous recombination"/>
    <property type="evidence" value="ECO:0007669"/>
    <property type="project" value="UniProtKB-UniRule"/>
</dbReference>
<dbReference type="SUPFAM" id="SSF52540">
    <property type="entry name" value="P-loop containing nucleoside triphosphate hydrolases"/>
    <property type="match status" value="1"/>
</dbReference>
<keyword evidence="2 15" id="KW-0479">Metal-binding</keyword>
<evidence type="ECO:0000256" key="1">
    <source>
        <dbReference type="ARBA" id="ARBA00022722"/>
    </source>
</evidence>
<dbReference type="CDD" id="cd22352">
    <property type="entry name" value="RecB_C-like"/>
    <property type="match status" value="1"/>
</dbReference>
<evidence type="ECO:0000259" key="18">
    <source>
        <dbReference type="PROSITE" id="PS51217"/>
    </source>
</evidence>
<comment type="catalytic activity">
    <reaction evidence="15">
        <text>Exonucleolytic cleavage (in the presence of ATP) in either 5'- to 3'- or 3'- to 5'-direction to yield 5'-phosphooligonucleotides.</text>
        <dbReference type="EC" id="3.1.11.5"/>
    </reaction>
</comment>
<dbReference type="PROSITE" id="PS51217">
    <property type="entry name" value="UVRD_HELICASE_CTER"/>
    <property type="match status" value="1"/>
</dbReference>
<keyword evidence="9 15" id="KW-0460">Magnesium</keyword>
<keyword evidence="11 15" id="KW-0234">DNA repair</keyword>
<gene>
    <name evidence="15" type="primary">recB</name>
    <name evidence="19" type="ORF">BN381_470007</name>
</gene>
<protein>
    <recommendedName>
        <fullName evidence="15">RecBCD enzyme subunit RecB</fullName>
        <ecNumber evidence="15">3.1.11.5</ecNumber>
        <ecNumber evidence="15">5.6.2.4</ecNumber>
    </recommendedName>
    <alternativeName>
        <fullName evidence="15">DNA 3'-5' helicase subunit RecB</fullName>
    </alternativeName>
    <alternativeName>
        <fullName evidence="15">Exonuclease V subunit RecB</fullName>
        <shortName evidence="15">ExoV subunit RecB</shortName>
    </alternativeName>
    <alternativeName>
        <fullName evidence="15">Helicase/nuclease RecBCD subunit RecB</fullName>
    </alternativeName>
</protein>
<dbReference type="GO" id="GO:0016887">
    <property type="term" value="F:ATP hydrolysis activity"/>
    <property type="evidence" value="ECO:0007669"/>
    <property type="project" value="RHEA"/>
</dbReference>
<comment type="catalytic activity">
    <reaction evidence="13 15">
        <text>Couples ATP hydrolysis with the unwinding of duplex DNA by translocating in the 3'-5' direction.</text>
        <dbReference type="EC" id="5.6.2.4"/>
    </reaction>
</comment>
<comment type="domain">
    <text evidence="15">The N-terminal DNA-binding domain is a ssDNA-dependent ATPase and has ATP-dependent 3'-5' helicase function. This domain interacts with RecC.</text>
</comment>
<dbReference type="Proteomes" id="UP000018291">
    <property type="component" value="Unassembled WGS sequence"/>
</dbReference>
<name>R4Z6U2_9ACTN</name>
<evidence type="ECO:0000313" key="20">
    <source>
        <dbReference type="Proteomes" id="UP000018291"/>
    </source>
</evidence>
<comment type="subunit">
    <text evidence="15">Heterotrimer of RecB, RecC and RecD. All subunits contribute to DNA-binding. Interacts with RecA.</text>
</comment>
<dbReference type="GO" id="GO:0003677">
    <property type="term" value="F:DNA binding"/>
    <property type="evidence" value="ECO:0007669"/>
    <property type="project" value="UniProtKB-UniRule"/>
</dbReference>
<keyword evidence="4 15" id="KW-0227">DNA damage</keyword>
<keyword evidence="12 15" id="KW-0413">Isomerase</keyword>
<feature type="binding site" evidence="15">
    <location>
        <position position="906"/>
    </location>
    <ligand>
        <name>Mg(2+)</name>
        <dbReference type="ChEBI" id="CHEBI:18420"/>
    </ligand>
</feature>
<dbReference type="GO" id="GO:0005524">
    <property type="term" value="F:ATP binding"/>
    <property type="evidence" value="ECO:0007669"/>
    <property type="project" value="UniProtKB-UniRule"/>
</dbReference>
<feature type="domain" description="UvrD-like helicase ATP-binding" evidence="17">
    <location>
        <begin position="1"/>
        <end position="345"/>
    </location>
</feature>
<evidence type="ECO:0000256" key="16">
    <source>
        <dbReference type="PROSITE-ProRule" id="PRU00560"/>
    </source>
</evidence>
<dbReference type="Gene3D" id="3.90.320.10">
    <property type="match status" value="1"/>
</dbReference>
<dbReference type="HAMAP" id="MF_01485">
    <property type="entry name" value="RecB"/>
    <property type="match status" value="1"/>
</dbReference>
<feature type="domain" description="UvrD-like helicase C-terminal" evidence="18">
    <location>
        <begin position="388"/>
        <end position="648"/>
    </location>
</feature>
<keyword evidence="3 15" id="KW-0547">Nucleotide-binding</keyword>
<evidence type="ECO:0000256" key="15">
    <source>
        <dbReference type="HAMAP-Rule" id="MF_01485"/>
    </source>
</evidence>
<dbReference type="InterPro" id="IPR014016">
    <property type="entry name" value="UvrD-like_ATP-bd"/>
</dbReference>
<dbReference type="InterPro" id="IPR011335">
    <property type="entry name" value="Restrct_endonuc-II-like"/>
</dbReference>
<keyword evidence="7 15" id="KW-0269">Exonuclease</keyword>
<evidence type="ECO:0000256" key="6">
    <source>
        <dbReference type="ARBA" id="ARBA00022806"/>
    </source>
</evidence>
<keyword evidence="8 15" id="KW-0067">ATP-binding</keyword>
<evidence type="ECO:0000256" key="8">
    <source>
        <dbReference type="ARBA" id="ARBA00022840"/>
    </source>
</evidence>
<organism evidence="19 20">
    <name type="scientific">Candidatus Neomicrothrix parvicella RN1</name>
    <dbReference type="NCBI Taxonomy" id="1229780"/>
    <lineage>
        <taxon>Bacteria</taxon>
        <taxon>Bacillati</taxon>
        <taxon>Actinomycetota</taxon>
        <taxon>Acidimicrobiia</taxon>
        <taxon>Acidimicrobiales</taxon>
        <taxon>Microthrixaceae</taxon>
        <taxon>Candidatus Neomicrothrix</taxon>
    </lineage>
</organism>
<sequence>MTDIETFELAGPLPQSRLAIEASAGTGKTFTLSTLAARYVAEDGVPISELLVVTFTRAAAAELKDRVRARLIEFAEALDTATKPDDALLALIWSEDRQVRLERVRTAITEFDAATITTIHGFAQQVIGTLGSTVLTDPDAVLVDDTEAIGRQVATDVLVAEAVHEANPADEIPSLDDLLHSSQLALNNADSALVPGPNPDESNPRAARLRVLVDEITTEVDRRRKDAGTLSFDDLLSRLREALDDDLAGRSAREALRQRYRVALIDEFQDTDPVQWAIFDSVFGQGVRRAVVAERDGVTATTLVLVGDPKQAIYAFRGANVHTYIQAAHAPGTRLTSLGVNWRSDPAVLRATQTLLSGVTFGSDDILFQPVTAPDDHEDRTFATVDGAPIPALSVRLAIGPKVARDKKHAHLSTAANGEGAIHRELATHVRDLLETAVIPNEDQAGETRALRPDDVAVLIAANREGPVIRDALMALGIPAVIARGENVLESEASTHFHRLLAAVARPSNVRRARAAGLSWFFGWDAGDVATATDAELSAVQVQLHSWGETLSGRGVAAFVGQVWAETSVASRVLALPDGDRSMTDLDHIAELLSLSGGRQASPSTLLNTFEALSGGSDDGNPEADLAARRVESDSRAVQIMTTFVAKGLEFPVVCCTSLWSPTGAKAKDNIWWDTATKKRTIDVATKEKWGPDDERDARELLASQEAVGSHLRVLYVALTRARHHTAVWWLPTKADWRTGLARVLFARDRTGTIDPDLFTCVELDHIDVDESLARLQPLVEASNGELEVIVVDDPGDSADPWTGAATSDHVELAVATLDHRLDRERSRWSFTAITARAQDDHRSIDPFDNTAADAADADEGPTEAWPSGAADLIDYDESTSATERVEAPLPLGDIAGGAGFGTLVHEVLEIIDFTVPDLTTEIAGAVTDRLAWNPWPVDEQRLVDGLEAVVRSPLGPLFAGQALVDLAPSDRLDEMSFDLTLGEGGTRATDADIGRLLLNHLPADDPLGQWAVSLADGPFSAVLAGHLTGSIDLVARVRHNDGVERFVVSDYKTNRLATRGVTPSAAHFRPDQLPAAMAEHHYPLQALLYTVALHRYLRWRLPDYDPAEHLGGTAYLFVRGMVGPDTPTTDGDPNGVFTWRPAAKLIVSLSNLLDGSAESGAS</sequence>
<dbReference type="GO" id="GO:0009338">
    <property type="term" value="C:exodeoxyribonuclease V complex"/>
    <property type="evidence" value="ECO:0007669"/>
    <property type="project" value="TreeGrafter"/>
</dbReference>
<evidence type="ECO:0000256" key="5">
    <source>
        <dbReference type="ARBA" id="ARBA00022801"/>
    </source>
</evidence>
<dbReference type="Pfam" id="PF00580">
    <property type="entry name" value="UvrD-helicase"/>
    <property type="match status" value="1"/>
</dbReference>
<feature type="active site" description="For nuclease activity" evidence="15">
    <location>
        <position position="1051"/>
    </location>
</feature>
<dbReference type="GO" id="GO:0043138">
    <property type="term" value="F:3'-5' DNA helicase activity"/>
    <property type="evidence" value="ECO:0007669"/>
    <property type="project" value="UniProtKB-UniRule"/>
</dbReference>
<reference evidence="19 20" key="1">
    <citation type="journal article" date="2013" name="ISME J.">
        <title>Metabolic model for the filamentous 'Candidatus Microthrix parvicella' based on genomic and metagenomic analyses.</title>
        <authorList>
            <person name="Jon McIlroy S."/>
            <person name="Kristiansen R."/>
            <person name="Albertsen M."/>
            <person name="Michael Karst S."/>
            <person name="Rossetti S."/>
            <person name="Lund Nielsen J."/>
            <person name="Tandoi V."/>
            <person name="James Seviour R."/>
            <person name="Nielsen P.H."/>
        </authorList>
    </citation>
    <scope>NUCLEOTIDE SEQUENCE [LARGE SCALE GENOMIC DNA]</scope>
    <source>
        <strain evidence="19 20">RN1</strain>
    </source>
</reference>
<evidence type="ECO:0000256" key="7">
    <source>
        <dbReference type="ARBA" id="ARBA00022839"/>
    </source>
</evidence>
<comment type="caution">
    <text evidence="19">The sequence shown here is derived from an EMBL/GenBank/DDBJ whole genome shotgun (WGS) entry which is preliminary data.</text>
</comment>
<dbReference type="GO" id="GO:0008854">
    <property type="term" value="F:exodeoxyribonuclease V activity"/>
    <property type="evidence" value="ECO:0007669"/>
    <property type="project" value="UniProtKB-EC"/>
</dbReference>
<dbReference type="OrthoDB" id="9810135at2"/>
<feature type="region of interest" description="DNA-binding and helicase activity, interacts with RecC" evidence="15">
    <location>
        <begin position="1"/>
        <end position="805"/>
    </location>
</feature>
<feature type="binding site" evidence="15">
    <location>
        <position position="1051"/>
    </location>
    <ligand>
        <name>Mg(2+)</name>
        <dbReference type="ChEBI" id="CHEBI:18420"/>
    </ligand>
</feature>
<evidence type="ECO:0000256" key="2">
    <source>
        <dbReference type="ARBA" id="ARBA00022723"/>
    </source>
</evidence>
<keyword evidence="10 15" id="KW-0238">DNA-binding</keyword>
<dbReference type="PANTHER" id="PTHR11070">
    <property type="entry name" value="UVRD / RECB / PCRA DNA HELICASE FAMILY MEMBER"/>
    <property type="match status" value="1"/>
</dbReference>
<dbReference type="GO" id="GO:0000287">
    <property type="term" value="F:magnesium ion binding"/>
    <property type="evidence" value="ECO:0007669"/>
    <property type="project" value="UniProtKB-UniRule"/>
</dbReference>
<dbReference type="eggNOG" id="COG1074">
    <property type="taxonomic scope" value="Bacteria"/>
</dbReference>
<comment type="domain">
    <text evidence="15">The C-terminal domain has nuclease activity and interacts with RecD. It interacts with RecA, facilitating its loading onto ssDNA.</text>
</comment>
<evidence type="ECO:0000256" key="4">
    <source>
        <dbReference type="ARBA" id="ARBA00022763"/>
    </source>
</evidence>
<dbReference type="EC" id="5.6.2.4" evidence="15"/>
<dbReference type="RefSeq" id="WP_012229103.1">
    <property type="nucleotide sequence ID" value="NZ_HG422565.1"/>
</dbReference>
<evidence type="ECO:0000313" key="19">
    <source>
        <dbReference type="EMBL" id="CCM64802.1"/>
    </source>
</evidence>
<dbReference type="InterPro" id="IPR011604">
    <property type="entry name" value="PDDEXK-like_dom_sf"/>
</dbReference>
<dbReference type="Gene3D" id="1.10.3170.10">
    <property type="entry name" value="Recbcd, chain B, domain 2"/>
    <property type="match status" value="2"/>
</dbReference>
<evidence type="ECO:0000256" key="11">
    <source>
        <dbReference type="ARBA" id="ARBA00023204"/>
    </source>
</evidence>
<evidence type="ECO:0000256" key="12">
    <source>
        <dbReference type="ARBA" id="ARBA00023235"/>
    </source>
</evidence>
<dbReference type="STRING" id="1229780.BN381_470007"/>
<dbReference type="SUPFAM" id="SSF52980">
    <property type="entry name" value="Restriction endonuclease-like"/>
    <property type="match status" value="1"/>
</dbReference>
<comment type="function">
    <text evidence="15">A helicase/nuclease that prepares dsDNA breaks (DSB) for recombinational DNA repair. Binds to DSBs and unwinds DNA via a highly rapid and processive ATP-dependent bidirectional helicase activity. Unwinds dsDNA until it encounters a Chi (crossover hotspot instigator) sequence from the 3' direction. Cuts ssDNA a few nucleotides 3' to the Chi site. The properties and activities of the enzyme are changed at Chi. The Chi-altered holoenzyme produces a long 3'-ssDNA overhang and facilitates RecA-binding to the ssDNA for homologous DNA recombination and repair. Holoenzyme degrades any linearized DNA that is unable to undergo homologous recombination. In the holoenzyme this subunit contributes ATPase, 3'-5' helicase, exonuclease activity and loads RecA onto ssDNA.</text>
</comment>
<feature type="binding site" evidence="15">
    <location>
        <position position="1033"/>
    </location>
    <ligand>
        <name>Mg(2+)</name>
        <dbReference type="ChEBI" id="CHEBI:18420"/>
    </ligand>
</feature>
<comment type="catalytic activity">
    <reaction evidence="14 15">
        <text>ATP + H2O = ADP + phosphate + H(+)</text>
        <dbReference type="Rhea" id="RHEA:13065"/>
        <dbReference type="ChEBI" id="CHEBI:15377"/>
        <dbReference type="ChEBI" id="CHEBI:15378"/>
        <dbReference type="ChEBI" id="CHEBI:30616"/>
        <dbReference type="ChEBI" id="CHEBI:43474"/>
        <dbReference type="ChEBI" id="CHEBI:456216"/>
        <dbReference type="EC" id="5.6.2.4"/>
    </reaction>
</comment>
<evidence type="ECO:0000256" key="9">
    <source>
        <dbReference type="ARBA" id="ARBA00022842"/>
    </source>
</evidence>
<keyword evidence="1 15" id="KW-0540">Nuclease</keyword>
<feature type="region of interest" description="Nuclease activity, interacts with RecD and RecA" evidence="15">
    <location>
        <begin position="825"/>
        <end position="1163"/>
    </location>
</feature>
<comment type="miscellaneous">
    <text evidence="15">In the RecBCD complex, RecB has a slow 3'-5' helicase, an exonuclease activity and loads RecA onto ssDNA, RecD has a fast 5'-3' helicase activity, while RecC stimulates the ATPase and processivity of the RecB helicase and contributes to recognition of the Chi site.</text>
</comment>
<keyword evidence="20" id="KW-1185">Reference proteome</keyword>